<organism evidence="2 3">
    <name type="scientific">Phlebiopsis gigantea (strain 11061_1 CR5-6)</name>
    <name type="common">White-rot fungus</name>
    <name type="synonym">Peniophora gigantea</name>
    <dbReference type="NCBI Taxonomy" id="745531"/>
    <lineage>
        <taxon>Eukaryota</taxon>
        <taxon>Fungi</taxon>
        <taxon>Dikarya</taxon>
        <taxon>Basidiomycota</taxon>
        <taxon>Agaricomycotina</taxon>
        <taxon>Agaricomycetes</taxon>
        <taxon>Polyporales</taxon>
        <taxon>Phanerochaetaceae</taxon>
        <taxon>Phlebiopsis</taxon>
    </lineage>
</organism>
<dbReference type="EMBL" id="KN840494">
    <property type="protein sequence ID" value="KIP07582.1"/>
    <property type="molecule type" value="Genomic_DNA"/>
</dbReference>
<dbReference type="InterPro" id="IPR045339">
    <property type="entry name" value="DUF6534"/>
</dbReference>
<evidence type="ECO:0000313" key="3">
    <source>
        <dbReference type="Proteomes" id="UP000053257"/>
    </source>
</evidence>
<gene>
    <name evidence="2" type="ORF">PHLGIDRAFT_54932</name>
</gene>
<dbReference type="HOGENOM" id="CLU_2460823_0_0_1"/>
<dbReference type="Pfam" id="PF20152">
    <property type="entry name" value="DUF6534"/>
    <property type="match status" value="1"/>
</dbReference>
<feature type="non-terminal residue" evidence="2">
    <location>
        <position position="89"/>
    </location>
</feature>
<dbReference type="Proteomes" id="UP000053257">
    <property type="component" value="Unassembled WGS sequence"/>
</dbReference>
<evidence type="ECO:0000313" key="2">
    <source>
        <dbReference type="EMBL" id="KIP07582.1"/>
    </source>
</evidence>
<evidence type="ECO:0000259" key="1">
    <source>
        <dbReference type="Pfam" id="PF20152"/>
    </source>
</evidence>
<dbReference type="AlphaFoldDB" id="A0A0C3S8P3"/>
<feature type="domain" description="DUF6534" evidence="1">
    <location>
        <begin position="12"/>
        <end position="63"/>
    </location>
</feature>
<reference evidence="2 3" key="1">
    <citation type="journal article" date="2014" name="PLoS Genet.">
        <title>Analysis of the Phlebiopsis gigantea genome, transcriptome and secretome provides insight into its pioneer colonization strategies of wood.</title>
        <authorList>
            <person name="Hori C."/>
            <person name="Ishida T."/>
            <person name="Igarashi K."/>
            <person name="Samejima M."/>
            <person name="Suzuki H."/>
            <person name="Master E."/>
            <person name="Ferreira P."/>
            <person name="Ruiz-Duenas F.J."/>
            <person name="Held B."/>
            <person name="Canessa P."/>
            <person name="Larrondo L.F."/>
            <person name="Schmoll M."/>
            <person name="Druzhinina I.S."/>
            <person name="Kubicek C.P."/>
            <person name="Gaskell J.A."/>
            <person name="Kersten P."/>
            <person name="St John F."/>
            <person name="Glasner J."/>
            <person name="Sabat G."/>
            <person name="Splinter BonDurant S."/>
            <person name="Syed K."/>
            <person name="Yadav J."/>
            <person name="Mgbeahuruike A.C."/>
            <person name="Kovalchuk A."/>
            <person name="Asiegbu F.O."/>
            <person name="Lackner G."/>
            <person name="Hoffmeister D."/>
            <person name="Rencoret J."/>
            <person name="Gutierrez A."/>
            <person name="Sun H."/>
            <person name="Lindquist E."/>
            <person name="Barry K."/>
            <person name="Riley R."/>
            <person name="Grigoriev I.V."/>
            <person name="Henrissat B."/>
            <person name="Kues U."/>
            <person name="Berka R.M."/>
            <person name="Martinez A.T."/>
            <person name="Covert S.F."/>
            <person name="Blanchette R.A."/>
            <person name="Cullen D."/>
        </authorList>
    </citation>
    <scope>NUCLEOTIDE SEQUENCE [LARGE SCALE GENOMIC DNA]</scope>
    <source>
        <strain evidence="2 3">11061_1 CR5-6</strain>
    </source>
</reference>
<protein>
    <recommendedName>
        <fullName evidence="1">DUF6534 domain-containing protein</fullName>
    </recommendedName>
</protein>
<dbReference type="OrthoDB" id="2757853at2759"/>
<sequence>YRKPKYLFMAFLRSVMESGSLTALIASLDIILFFTYPHEAYHACITLVLSKLYSNSLLVMFNSQIRLVSARSLEPDNNTSCSVGSTSYQ</sequence>
<keyword evidence="3" id="KW-1185">Reference proteome</keyword>
<accession>A0A0C3S8P3</accession>
<feature type="non-terminal residue" evidence="2">
    <location>
        <position position="1"/>
    </location>
</feature>
<name>A0A0C3S8P3_PHLG1</name>
<proteinExistence type="predicted"/>